<dbReference type="AlphaFoldDB" id="A0A822YBS6"/>
<dbReference type="Proteomes" id="UP000607653">
    <property type="component" value="Unassembled WGS sequence"/>
</dbReference>
<proteinExistence type="predicted"/>
<evidence type="ECO:0000313" key="1">
    <source>
        <dbReference type="EMBL" id="DAD29762.1"/>
    </source>
</evidence>
<evidence type="ECO:0000313" key="2">
    <source>
        <dbReference type="Proteomes" id="UP000607653"/>
    </source>
</evidence>
<protein>
    <submittedName>
        <fullName evidence="1">Uncharacterized protein</fullName>
    </submittedName>
</protein>
<reference evidence="1 2" key="1">
    <citation type="journal article" date="2020" name="Mol. Biol. Evol.">
        <title>Distinct Expression and Methylation Patterns for Genes with Different Fates following a Single Whole-Genome Duplication in Flowering Plants.</title>
        <authorList>
            <person name="Shi T."/>
            <person name="Rahmani R.S."/>
            <person name="Gugger P.F."/>
            <person name="Wang M."/>
            <person name="Li H."/>
            <person name="Zhang Y."/>
            <person name="Li Z."/>
            <person name="Wang Q."/>
            <person name="Van de Peer Y."/>
            <person name="Marchal K."/>
            <person name="Chen J."/>
        </authorList>
    </citation>
    <scope>NUCLEOTIDE SEQUENCE [LARGE SCALE GENOMIC DNA]</scope>
    <source>
        <tissue evidence="1">Leaf</tissue>
    </source>
</reference>
<dbReference type="EMBL" id="DUZY01000002">
    <property type="protein sequence ID" value="DAD29762.1"/>
    <property type="molecule type" value="Genomic_DNA"/>
</dbReference>
<gene>
    <name evidence="1" type="ORF">HUJ06_031230</name>
</gene>
<comment type="caution">
    <text evidence="1">The sequence shown here is derived from an EMBL/GenBank/DDBJ whole genome shotgun (WGS) entry which is preliminary data.</text>
</comment>
<name>A0A822YBS6_NELNU</name>
<accession>A0A822YBS6</accession>
<organism evidence="1 2">
    <name type="scientific">Nelumbo nucifera</name>
    <name type="common">Sacred lotus</name>
    <dbReference type="NCBI Taxonomy" id="4432"/>
    <lineage>
        <taxon>Eukaryota</taxon>
        <taxon>Viridiplantae</taxon>
        <taxon>Streptophyta</taxon>
        <taxon>Embryophyta</taxon>
        <taxon>Tracheophyta</taxon>
        <taxon>Spermatophyta</taxon>
        <taxon>Magnoliopsida</taxon>
        <taxon>Proteales</taxon>
        <taxon>Nelumbonaceae</taxon>
        <taxon>Nelumbo</taxon>
    </lineage>
</organism>
<sequence>MANDVLPQDLSRLLVPKRKTPVEADKDDELLKRITLIFKGREHCLQAAIKTCLVWVPKDIRTLALIKVTKAKKLDYGKTLRRRAATIDQNLGRTLSPRNYTRSY</sequence>
<keyword evidence="2" id="KW-1185">Reference proteome</keyword>